<feature type="domain" description="Mur ligase central" evidence="20">
    <location>
        <begin position="44"/>
        <end position="266"/>
    </location>
</feature>
<comment type="pathway">
    <text evidence="2">Cofactor biosynthesis; tetrahydrofolate biosynthesis; 7,8-dihydrofolate from 2-amino-4-hydroxy-6-hydroxymethyl-7,8-dihydropteridine diphosphate and 4-aminobenzoate: step 2/2.</text>
</comment>
<dbReference type="InterPro" id="IPR004101">
    <property type="entry name" value="Mur_ligase_C"/>
</dbReference>
<sequence>MNYEEAINYIHGTYKFGVKLGLENIKRLLSYMGNPQKKLKIIHVAGTNGKGSTSAFISNILQQAGYKVALYTSPFLEEFEERMRINGENISKEKLIYYVEYIKPIISRMVEEGYNHPTEFEVVTAIAFKYFYDEKVDFVVLEVGLGGRFDATNAIDSSLVSVITTIDYDHTDRLGHTLGEIAYEKAGIIKQNGVVVSFYQHPQAMKVIMEACEVRNAYLTVLEKSNVVIKEQNADFQVFDYKKHKDLKITILGEHQIYNAALAIEAVKKLEMYGYKITEEDIKKGLYKAKWAGRLEVMRKQPYVVIDGAHNPQGISVLKNSLKLFNYDRLILVVGMLKDKDTQNMLNIIVPKADVIITTMPISERAYRASELAQKIDKENVIPIENIEEAVKYALDIAKEEDMVLFCGSLYMIGHVRSLLKKVIFKGGF</sequence>
<evidence type="ECO:0000256" key="8">
    <source>
        <dbReference type="ARBA" id="ARBA00019357"/>
    </source>
</evidence>
<feature type="domain" description="Mur ligase C-terminal" evidence="19">
    <location>
        <begin position="293"/>
        <end position="409"/>
    </location>
</feature>
<evidence type="ECO:0000313" key="22">
    <source>
        <dbReference type="Proteomes" id="UP000029669"/>
    </source>
</evidence>
<keyword evidence="9 18" id="KW-0436">Ligase</keyword>
<dbReference type="GO" id="GO:0005524">
    <property type="term" value="F:ATP binding"/>
    <property type="evidence" value="ECO:0007669"/>
    <property type="project" value="UniProtKB-KW"/>
</dbReference>
<evidence type="ECO:0000256" key="17">
    <source>
        <dbReference type="ARBA" id="ARBA00049161"/>
    </source>
</evidence>
<evidence type="ECO:0000256" key="11">
    <source>
        <dbReference type="ARBA" id="ARBA00022741"/>
    </source>
</evidence>
<comment type="catalytic activity">
    <reaction evidence="17">
        <text>7,8-dihydropteroate + L-glutamate + ATP = 7,8-dihydrofolate + ADP + phosphate + H(+)</text>
        <dbReference type="Rhea" id="RHEA:23584"/>
        <dbReference type="ChEBI" id="CHEBI:15378"/>
        <dbReference type="ChEBI" id="CHEBI:17839"/>
        <dbReference type="ChEBI" id="CHEBI:29985"/>
        <dbReference type="ChEBI" id="CHEBI:30616"/>
        <dbReference type="ChEBI" id="CHEBI:43474"/>
        <dbReference type="ChEBI" id="CHEBI:57451"/>
        <dbReference type="ChEBI" id="CHEBI:456216"/>
        <dbReference type="EC" id="6.3.2.12"/>
    </reaction>
</comment>
<keyword evidence="10" id="KW-0479">Metal-binding</keyword>
<dbReference type="GO" id="GO:0046656">
    <property type="term" value="P:folic acid biosynthetic process"/>
    <property type="evidence" value="ECO:0007669"/>
    <property type="project" value="UniProtKB-KW"/>
</dbReference>
<dbReference type="STRING" id="2325.TKV_c08060"/>
<accession>A0A097AQ80</accession>
<evidence type="ECO:0000256" key="2">
    <source>
        <dbReference type="ARBA" id="ARBA00004799"/>
    </source>
</evidence>
<comment type="similarity">
    <text evidence="4 18">Belongs to the folylpolyglutamate synthase family.</text>
</comment>
<keyword evidence="22" id="KW-1185">Reference proteome</keyword>
<evidence type="ECO:0000256" key="13">
    <source>
        <dbReference type="ARBA" id="ARBA00022842"/>
    </source>
</evidence>
<dbReference type="Pfam" id="PF02875">
    <property type="entry name" value="Mur_ligase_C"/>
    <property type="match status" value="1"/>
</dbReference>
<evidence type="ECO:0000256" key="10">
    <source>
        <dbReference type="ARBA" id="ARBA00022723"/>
    </source>
</evidence>
<dbReference type="InterPro" id="IPR036565">
    <property type="entry name" value="Mur-like_cat_sf"/>
</dbReference>
<organism evidence="21 22">
    <name type="scientific">Thermoanaerobacter kivui</name>
    <name type="common">Acetogenium kivui</name>
    <dbReference type="NCBI Taxonomy" id="2325"/>
    <lineage>
        <taxon>Bacteria</taxon>
        <taxon>Bacillati</taxon>
        <taxon>Bacillota</taxon>
        <taxon>Clostridia</taxon>
        <taxon>Thermoanaerobacterales</taxon>
        <taxon>Thermoanaerobacteraceae</taxon>
        <taxon>Thermoanaerobacter</taxon>
    </lineage>
</organism>
<evidence type="ECO:0000313" key="21">
    <source>
        <dbReference type="EMBL" id="AIS51989.1"/>
    </source>
</evidence>
<evidence type="ECO:0000256" key="16">
    <source>
        <dbReference type="ARBA" id="ARBA00047493"/>
    </source>
</evidence>
<evidence type="ECO:0000259" key="20">
    <source>
        <dbReference type="Pfam" id="PF08245"/>
    </source>
</evidence>
<dbReference type="NCBIfam" id="TIGR01499">
    <property type="entry name" value="folC"/>
    <property type="match status" value="1"/>
</dbReference>
<evidence type="ECO:0000256" key="12">
    <source>
        <dbReference type="ARBA" id="ARBA00022840"/>
    </source>
</evidence>
<reference evidence="22" key="1">
    <citation type="journal article" date="2015" name="Genome Announc.">
        <title>Whole-Genome Sequences of 80 Environmental and Clinical Isolates of Burkholderia pseudomallei.</title>
        <authorList>
            <person name="Johnson S.L."/>
            <person name="Baker A.L."/>
            <person name="Chain P.S."/>
            <person name="Currie B.J."/>
            <person name="Daligault H.E."/>
            <person name="Davenport K.W."/>
            <person name="Davis C.B."/>
            <person name="Inglis T.J."/>
            <person name="Kaestli M."/>
            <person name="Koren S."/>
            <person name="Mayo M."/>
            <person name="Merritt A.J."/>
            <person name="Price E.P."/>
            <person name="Sarovich D.S."/>
            <person name="Warner J."/>
            <person name="Rosovitz M.J."/>
        </authorList>
    </citation>
    <scope>NUCLEOTIDE SEQUENCE [LARGE SCALE GENOMIC DNA]</scope>
    <source>
        <strain evidence="22">DSM 2030</strain>
    </source>
</reference>
<dbReference type="PANTHER" id="PTHR11136">
    <property type="entry name" value="FOLYLPOLYGLUTAMATE SYNTHASE-RELATED"/>
    <property type="match status" value="1"/>
</dbReference>
<evidence type="ECO:0000256" key="18">
    <source>
        <dbReference type="PIRNR" id="PIRNR001563"/>
    </source>
</evidence>
<dbReference type="Gene3D" id="3.40.1190.10">
    <property type="entry name" value="Mur-like, catalytic domain"/>
    <property type="match status" value="1"/>
</dbReference>
<evidence type="ECO:0000256" key="1">
    <source>
        <dbReference type="ARBA" id="ARBA00001946"/>
    </source>
</evidence>
<keyword evidence="12 18" id="KW-0067">ATP-binding</keyword>
<keyword evidence="14" id="KW-0289">Folate biosynthesis</keyword>
<evidence type="ECO:0000256" key="3">
    <source>
        <dbReference type="ARBA" id="ARBA00005150"/>
    </source>
</evidence>
<dbReference type="AlphaFoldDB" id="A0A097AQ80"/>
<dbReference type="HOGENOM" id="CLU_015869_1_2_9"/>
<dbReference type="GO" id="GO:0004326">
    <property type="term" value="F:tetrahydrofolylpolyglutamate synthase activity"/>
    <property type="evidence" value="ECO:0007669"/>
    <property type="project" value="UniProtKB-EC"/>
</dbReference>
<comment type="catalytic activity">
    <reaction evidence="16">
        <text>(6S)-5,6,7,8-tetrahydrofolyl-(gamma-L-Glu)(n) + L-glutamate + ATP = (6S)-5,6,7,8-tetrahydrofolyl-(gamma-L-Glu)(n+1) + ADP + phosphate + H(+)</text>
        <dbReference type="Rhea" id="RHEA:10580"/>
        <dbReference type="Rhea" id="RHEA-COMP:14738"/>
        <dbReference type="Rhea" id="RHEA-COMP:14740"/>
        <dbReference type="ChEBI" id="CHEBI:15378"/>
        <dbReference type="ChEBI" id="CHEBI:29985"/>
        <dbReference type="ChEBI" id="CHEBI:30616"/>
        <dbReference type="ChEBI" id="CHEBI:43474"/>
        <dbReference type="ChEBI" id="CHEBI:141005"/>
        <dbReference type="ChEBI" id="CHEBI:456216"/>
        <dbReference type="EC" id="6.3.2.17"/>
    </reaction>
</comment>
<proteinExistence type="inferred from homology"/>
<evidence type="ECO:0000256" key="4">
    <source>
        <dbReference type="ARBA" id="ARBA00008276"/>
    </source>
</evidence>
<comment type="cofactor">
    <cofactor evidence="1">
        <name>Mg(2+)</name>
        <dbReference type="ChEBI" id="CHEBI:18420"/>
    </cofactor>
</comment>
<dbReference type="eggNOG" id="COG0285">
    <property type="taxonomic scope" value="Bacteria"/>
</dbReference>
<evidence type="ECO:0000256" key="5">
    <source>
        <dbReference type="ARBA" id="ARBA00011245"/>
    </source>
</evidence>
<dbReference type="EMBL" id="CP009170">
    <property type="protein sequence ID" value="AIS51989.1"/>
    <property type="molecule type" value="Genomic_DNA"/>
</dbReference>
<dbReference type="PANTHER" id="PTHR11136:SF0">
    <property type="entry name" value="DIHYDROFOLATE SYNTHETASE-RELATED"/>
    <property type="match status" value="1"/>
</dbReference>
<keyword evidence="13" id="KW-0460">Magnesium</keyword>
<dbReference type="Gene3D" id="3.90.190.20">
    <property type="entry name" value="Mur ligase, C-terminal domain"/>
    <property type="match status" value="1"/>
</dbReference>
<dbReference type="InterPro" id="IPR013221">
    <property type="entry name" value="Mur_ligase_cen"/>
</dbReference>
<keyword evidence="11 18" id="KW-0547">Nucleotide-binding</keyword>
<evidence type="ECO:0000256" key="15">
    <source>
        <dbReference type="ARBA" id="ARBA00030592"/>
    </source>
</evidence>
<dbReference type="SUPFAM" id="SSF53623">
    <property type="entry name" value="MurD-like peptide ligases, catalytic domain"/>
    <property type="match status" value="1"/>
</dbReference>
<comment type="subunit">
    <text evidence="5">Monomer.</text>
</comment>
<dbReference type="InterPro" id="IPR018109">
    <property type="entry name" value="Folylpolyglutamate_synth_CS"/>
</dbReference>
<dbReference type="PIRSF" id="PIRSF001563">
    <property type="entry name" value="Folylpolyglu_synth"/>
    <property type="match status" value="1"/>
</dbReference>
<dbReference type="KEGG" id="tki:TKV_c08060"/>
<dbReference type="PROSITE" id="PS01011">
    <property type="entry name" value="FOLYLPOLYGLU_SYNT_1"/>
    <property type="match status" value="1"/>
</dbReference>
<comment type="pathway">
    <text evidence="3">Cofactor biosynthesis; tetrahydrofolylpolyglutamate biosynthesis.</text>
</comment>
<dbReference type="InterPro" id="IPR001645">
    <property type="entry name" value="Folylpolyglutamate_synth"/>
</dbReference>
<evidence type="ECO:0000259" key="19">
    <source>
        <dbReference type="Pfam" id="PF02875"/>
    </source>
</evidence>
<dbReference type="SUPFAM" id="SSF53244">
    <property type="entry name" value="MurD-like peptide ligases, peptide-binding domain"/>
    <property type="match status" value="1"/>
</dbReference>
<name>A0A097AQ80_THEKI</name>
<dbReference type="GO" id="GO:0046872">
    <property type="term" value="F:metal ion binding"/>
    <property type="evidence" value="ECO:0007669"/>
    <property type="project" value="UniProtKB-KW"/>
</dbReference>
<gene>
    <name evidence="21" type="primary">folC</name>
    <name evidence="21" type="ORF">TKV_c08060</name>
</gene>
<dbReference type="FunFam" id="3.40.1190.10:FF:000004">
    <property type="entry name" value="Dihydrofolate synthase/folylpolyglutamate synthase"/>
    <property type="match status" value="1"/>
</dbReference>
<dbReference type="RefSeq" id="WP_049684816.1">
    <property type="nucleotide sequence ID" value="NZ_CP009170.1"/>
</dbReference>
<dbReference type="EC" id="6.3.2.17" evidence="7"/>
<dbReference type="GO" id="GO:0005737">
    <property type="term" value="C:cytoplasm"/>
    <property type="evidence" value="ECO:0007669"/>
    <property type="project" value="TreeGrafter"/>
</dbReference>
<dbReference type="InterPro" id="IPR036615">
    <property type="entry name" value="Mur_ligase_C_dom_sf"/>
</dbReference>
<dbReference type="Pfam" id="PF08245">
    <property type="entry name" value="Mur_ligase_M"/>
    <property type="match status" value="1"/>
</dbReference>
<protein>
    <recommendedName>
        <fullName evidence="8">Dihydrofolate synthase/folylpolyglutamate synthase</fullName>
        <ecNumber evidence="6">6.3.2.12</ecNumber>
        <ecNumber evidence="7">6.3.2.17</ecNumber>
    </recommendedName>
    <alternativeName>
        <fullName evidence="15">Tetrahydrofolylpolyglutamate synthase</fullName>
    </alternativeName>
</protein>
<evidence type="ECO:0000256" key="14">
    <source>
        <dbReference type="ARBA" id="ARBA00022909"/>
    </source>
</evidence>
<dbReference type="GO" id="GO:0008841">
    <property type="term" value="F:dihydrofolate synthase activity"/>
    <property type="evidence" value="ECO:0007669"/>
    <property type="project" value="UniProtKB-EC"/>
</dbReference>
<evidence type="ECO:0000256" key="7">
    <source>
        <dbReference type="ARBA" id="ARBA00013025"/>
    </source>
</evidence>
<evidence type="ECO:0000256" key="9">
    <source>
        <dbReference type="ARBA" id="ARBA00022598"/>
    </source>
</evidence>
<dbReference type="EC" id="6.3.2.12" evidence="6"/>
<dbReference type="OrthoDB" id="9809356at2"/>
<evidence type="ECO:0000256" key="6">
    <source>
        <dbReference type="ARBA" id="ARBA00013023"/>
    </source>
</evidence>
<dbReference type="Proteomes" id="UP000029669">
    <property type="component" value="Chromosome"/>
</dbReference>